<evidence type="ECO:0000313" key="4">
    <source>
        <dbReference type="EMBL" id="CAL17523.1"/>
    </source>
</evidence>
<dbReference type="InterPro" id="IPR050336">
    <property type="entry name" value="Chromosome_partition/occlusion"/>
</dbReference>
<dbReference type="SUPFAM" id="SSF109709">
    <property type="entry name" value="KorB DNA-binding domain-like"/>
    <property type="match status" value="1"/>
</dbReference>
<dbReference type="Gene3D" id="3.90.1530.30">
    <property type="match status" value="1"/>
</dbReference>
<dbReference type="SUPFAM" id="SSF50037">
    <property type="entry name" value="C-terminal domain of transcriptional repressors"/>
    <property type="match status" value="1"/>
</dbReference>
<feature type="domain" description="ParB-like N-terminal" evidence="3">
    <location>
        <begin position="33"/>
        <end position="131"/>
    </location>
</feature>
<reference evidence="4 5" key="1">
    <citation type="journal article" date="2006" name="Nat. Biotechnol.">
        <title>Genome sequence of the ubiquitous hydrocarbon-degrading marine bacterium Alcanivorax borkumensis.</title>
        <authorList>
            <person name="Schneiker S."/>
            <person name="Martins dos Santos V.A.P."/>
            <person name="Bartels D."/>
            <person name="Bekel T."/>
            <person name="Brecht M."/>
            <person name="Buhrmester J."/>
            <person name="Chernikova T.N."/>
            <person name="Denaro R."/>
            <person name="Ferrer M."/>
            <person name="Gertler C."/>
            <person name="Goesmann A."/>
            <person name="Golyshina O.V."/>
            <person name="Kaminski F."/>
            <person name="Khachane A.N."/>
            <person name="Lang S."/>
            <person name="Linke B."/>
            <person name="McHardy A.C."/>
            <person name="Meyer F."/>
            <person name="Nechitaylo T."/>
            <person name="Puehler A."/>
            <person name="Regenhardt D."/>
            <person name="Rupp O."/>
            <person name="Sabirova J.S."/>
            <person name="Selbitschka W."/>
            <person name="Yakimov M.M."/>
            <person name="Timmis K.N."/>
            <person name="Vorhoelter F.-J."/>
            <person name="Weidner S."/>
            <person name="Kaiser O."/>
            <person name="Golyshin P.N."/>
        </authorList>
    </citation>
    <scope>NUCLEOTIDE SEQUENCE [LARGE SCALE GENOMIC DNA]</scope>
    <source>
        <strain evidence="5">ATCC 700651 / DSM 11573 / NCIMB 13689 / SK2</strain>
    </source>
</reference>
<dbReference type="NCBIfam" id="TIGR00180">
    <property type="entry name" value="parB_part"/>
    <property type="match status" value="1"/>
</dbReference>
<feature type="region of interest" description="Disordered" evidence="2">
    <location>
        <begin position="16"/>
        <end position="49"/>
    </location>
</feature>
<dbReference type="OrthoDB" id="9796891at2"/>
<evidence type="ECO:0000313" key="5">
    <source>
        <dbReference type="Proteomes" id="UP000008871"/>
    </source>
</evidence>
<proteinExistence type="inferred from homology"/>
<dbReference type="AlphaFoldDB" id="Q0VMS5"/>
<dbReference type="InterPro" id="IPR042075">
    <property type="entry name" value="KorB_DNA-db"/>
</dbReference>
<dbReference type="InterPro" id="IPR037048">
    <property type="entry name" value="KorB_C_sf"/>
</dbReference>
<dbReference type="eggNOG" id="COG1475">
    <property type="taxonomic scope" value="Bacteria"/>
</dbReference>
<feature type="compositionally biased region" description="Polar residues" evidence="2">
    <location>
        <begin position="276"/>
        <end position="307"/>
    </location>
</feature>
<keyword evidence="5" id="KW-1185">Reference proteome</keyword>
<dbReference type="KEGG" id="abo:ABO_2075"/>
<feature type="compositionally biased region" description="Polar residues" evidence="2">
    <location>
        <begin position="250"/>
        <end position="265"/>
    </location>
</feature>
<dbReference type="Pfam" id="PF06613">
    <property type="entry name" value="KorB_C"/>
    <property type="match status" value="1"/>
</dbReference>
<dbReference type="GO" id="GO:0045892">
    <property type="term" value="P:negative regulation of DNA-templated transcription"/>
    <property type="evidence" value="ECO:0007669"/>
    <property type="project" value="InterPro"/>
</dbReference>
<dbReference type="InterPro" id="IPR003115">
    <property type="entry name" value="ParB_N"/>
</dbReference>
<dbReference type="Gene3D" id="1.10.10.730">
    <property type="entry name" value="KorB DNA-binding domain"/>
    <property type="match status" value="1"/>
</dbReference>
<dbReference type="SMART" id="SM00470">
    <property type="entry name" value="ParB"/>
    <property type="match status" value="1"/>
</dbReference>
<dbReference type="HOGENOM" id="CLU_056529_1_0_6"/>
<dbReference type="STRING" id="393595.ABO_2075"/>
<dbReference type="Pfam" id="PF02195">
    <property type="entry name" value="ParB_N"/>
    <property type="match status" value="1"/>
</dbReference>
<dbReference type="CDD" id="cd16398">
    <property type="entry name" value="KorB_N_like"/>
    <property type="match status" value="1"/>
</dbReference>
<dbReference type="PANTHER" id="PTHR33375">
    <property type="entry name" value="CHROMOSOME-PARTITIONING PROTEIN PARB-RELATED"/>
    <property type="match status" value="1"/>
</dbReference>
<dbReference type="Pfam" id="PF08535">
    <property type="entry name" value="KorB"/>
    <property type="match status" value="1"/>
</dbReference>
<evidence type="ECO:0000256" key="2">
    <source>
        <dbReference type="SAM" id="MobiDB-lite"/>
    </source>
</evidence>
<feature type="region of interest" description="Disordered" evidence="2">
    <location>
        <begin position="237"/>
        <end position="307"/>
    </location>
</feature>
<comment type="similarity">
    <text evidence="1">Belongs to the ParB family.</text>
</comment>
<dbReference type="Gene3D" id="2.30.30.150">
    <property type="entry name" value="KorB, C-terminal domain"/>
    <property type="match status" value="1"/>
</dbReference>
<dbReference type="RefSeq" id="WP_011589353.1">
    <property type="nucleotide sequence ID" value="NC_008260.1"/>
</dbReference>
<sequence>MPNPLDLSVLSDLENFSDLDSAQPQNQDDSPFRLLPWDKIEEDPDQPRTHMDEDALKELADSMKQKGQNGQPRGILQPISVRDNPNKPGYYLINHGHRRHRAQGLAGLKALPVPAILNNLSTQADQLLENIQREDLDAMDIGQSIDALVSKGWKVTDIAKQLGKNKSWLARYRLLYQSNDALKTLYTSGLCRDVNALVELARAQDKHPADVSRFIQEALSGEATLSRSAVQGFLNSLKGASAPKPDPMPATTSSDSATNGDTSLSDGDPQAPAPQSGDSDSNESVTQKPATSHSSPPDPTRISNPTLWVSWDMEGERYTGKVMLARRPSSTGMLWVEEQDTGRAFELVAADVTLEGLTESK</sequence>
<dbReference type="PANTHER" id="PTHR33375:SF1">
    <property type="entry name" value="CHROMOSOME-PARTITIONING PROTEIN PARB-RELATED"/>
    <property type="match status" value="1"/>
</dbReference>
<dbReference type="GO" id="GO:0003677">
    <property type="term" value="F:DNA binding"/>
    <property type="evidence" value="ECO:0007669"/>
    <property type="project" value="InterPro"/>
</dbReference>
<dbReference type="GO" id="GO:0005694">
    <property type="term" value="C:chromosome"/>
    <property type="evidence" value="ECO:0007669"/>
    <property type="project" value="TreeGrafter"/>
</dbReference>
<dbReference type="InterPro" id="IPR008988">
    <property type="entry name" value="Transcriptional_repressor_C"/>
</dbReference>
<dbReference type="EMBL" id="AM286690">
    <property type="protein sequence ID" value="CAL17523.1"/>
    <property type="molecule type" value="Genomic_DNA"/>
</dbReference>
<gene>
    <name evidence="4" type="ordered locus">ABO_2075</name>
</gene>
<dbReference type="GO" id="GO:0007059">
    <property type="term" value="P:chromosome segregation"/>
    <property type="evidence" value="ECO:0007669"/>
    <property type="project" value="TreeGrafter"/>
</dbReference>
<dbReference type="Gene3D" id="6.10.250.140">
    <property type="match status" value="1"/>
</dbReference>
<dbReference type="InterPro" id="IPR036086">
    <property type="entry name" value="ParB/Sulfiredoxin_sf"/>
</dbReference>
<evidence type="ECO:0000259" key="3">
    <source>
        <dbReference type="SMART" id="SM00470"/>
    </source>
</evidence>
<dbReference type="SUPFAM" id="SSF110849">
    <property type="entry name" value="ParB/Sulfiredoxin"/>
    <property type="match status" value="1"/>
</dbReference>
<accession>Q0VMS5</accession>
<dbReference type="InterPro" id="IPR004437">
    <property type="entry name" value="ParB/RepB/Spo0J"/>
</dbReference>
<dbReference type="InterPro" id="IPR010575">
    <property type="entry name" value="KorB_C"/>
</dbReference>
<name>Q0VMS5_ALCBS</name>
<dbReference type="InterPro" id="IPR013741">
    <property type="entry name" value="KorB_domain"/>
</dbReference>
<feature type="compositionally biased region" description="Polar residues" evidence="2">
    <location>
        <begin position="18"/>
        <end position="29"/>
    </location>
</feature>
<protein>
    <submittedName>
        <fullName evidence="4">Transcriptional repressor protein</fullName>
    </submittedName>
</protein>
<organism evidence="4 5">
    <name type="scientific">Alcanivorax borkumensis (strain ATCC 700651 / DSM 11573 / NCIMB 13689 / SK2)</name>
    <dbReference type="NCBI Taxonomy" id="393595"/>
    <lineage>
        <taxon>Bacteria</taxon>
        <taxon>Pseudomonadati</taxon>
        <taxon>Pseudomonadota</taxon>
        <taxon>Gammaproteobacteria</taxon>
        <taxon>Oceanospirillales</taxon>
        <taxon>Alcanivoracaceae</taxon>
        <taxon>Alcanivorax</taxon>
    </lineage>
</organism>
<dbReference type="Proteomes" id="UP000008871">
    <property type="component" value="Chromosome"/>
</dbReference>
<evidence type="ECO:0000256" key="1">
    <source>
        <dbReference type="ARBA" id="ARBA00006295"/>
    </source>
</evidence>